<feature type="region of interest" description="Disordered" evidence="1">
    <location>
        <begin position="79"/>
        <end position="104"/>
    </location>
</feature>
<protein>
    <submittedName>
        <fullName evidence="2">Uncharacterized protein</fullName>
    </submittedName>
</protein>
<evidence type="ECO:0000313" key="3">
    <source>
        <dbReference type="Proteomes" id="UP000001812"/>
    </source>
</evidence>
<proteinExistence type="predicted"/>
<evidence type="ECO:0000256" key="1">
    <source>
        <dbReference type="SAM" id="MobiDB-lite"/>
    </source>
</evidence>
<dbReference type="Proteomes" id="UP000001812">
    <property type="component" value="Chromosome II"/>
</dbReference>
<sequence length="104" mass="10887">MADERRGCRAHARRRRAFFDACAPPGAAVRAGALKEGDTSGGPEIGSPAGIWTYRSFIDGPDRSSGFDRLDAARVDIDTMIPAGSGPTRAPCPRGMSPPARGTS</sequence>
<reference evidence="2 3" key="2">
    <citation type="submission" date="2009-05" db="EMBL/GenBank/DDBJ databases">
        <authorList>
            <person name="Harkins D.M."/>
            <person name="DeShazer D."/>
            <person name="Woods D.E."/>
            <person name="Brinkac L.M."/>
            <person name="Brown K.A."/>
            <person name="Hung G.C."/>
            <person name="Tuanyok A."/>
            <person name="Zhang B."/>
            <person name="Nierman W.C."/>
        </authorList>
    </citation>
    <scope>NUCLEOTIDE SEQUENCE [LARGE SCALE GENOMIC DNA]</scope>
    <source>
        <strain evidence="2 3">1710a</strain>
    </source>
</reference>
<evidence type="ECO:0000313" key="2">
    <source>
        <dbReference type="EMBL" id="EET05490.1"/>
    </source>
</evidence>
<gene>
    <name evidence="2" type="ORF">BURPS1710A_A1622</name>
</gene>
<reference evidence="3" key="1">
    <citation type="submission" date="2007-08" db="EMBL/GenBank/DDBJ databases">
        <title>Annotation of Burkholderia pseudomallei 1710a.</title>
        <authorList>
            <person name="Harkins D.M."/>
            <person name="DeShazer D."/>
            <person name="Woods D.E."/>
            <person name="Brinkac L.M."/>
            <person name="Brown K.A."/>
            <person name="Hung G.C."/>
            <person name="Tuanyok A."/>
            <person name="Zhang B."/>
            <person name="Nierman W.C."/>
        </authorList>
    </citation>
    <scope>NUCLEOTIDE SEQUENCE [LARGE SCALE GENOMIC DNA]</scope>
    <source>
        <strain evidence="3">1710a</strain>
    </source>
</reference>
<dbReference type="GeneID" id="93063932"/>
<dbReference type="EMBL" id="CM000833">
    <property type="protein sequence ID" value="EET05490.1"/>
    <property type="molecule type" value="Genomic_DNA"/>
</dbReference>
<organism evidence="2 3">
    <name type="scientific">Burkholderia pseudomallei 1710a</name>
    <dbReference type="NCBI Taxonomy" id="320371"/>
    <lineage>
        <taxon>Bacteria</taxon>
        <taxon>Pseudomonadati</taxon>
        <taxon>Pseudomonadota</taxon>
        <taxon>Betaproteobacteria</taxon>
        <taxon>Burkholderiales</taxon>
        <taxon>Burkholderiaceae</taxon>
        <taxon>Burkholderia</taxon>
        <taxon>pseudomallei group</taxon>
    </lineage>
</organism>
<accession>A0A0E1VX26</accession>
<dbReference type="HOGENOM" id="CLU_2244882_0_0_4"/>
<name>A0A0E1VX26_BURPE</name>
<dbReference type="AlphaFoldDB" id="A0A0E1VX26"/>
<dbReference type="RefSeq" id="WP_004525170.1">
    <property type="nucleotide sequence ID" value="NZ_CM000833.1"/>
</dbReference>